<dbReference type="Gene3D" id="6.10.140.140">
    <property type="match status" value="1"/>
</dbReference>
<dbReference type="SUPFAM" id="SSF109640">
    <property type="entry name" value="KRAB domain (Kruppel-associated box)"/>
    <property type="match status" value="1"/>
</dbReference>
<dbReference type="PROSITE" id="PS50805">
    <property type="entry name" value="KRAB"/>
    <property type="match status" value="1"/>
</dbReference>
<accession>A0A8C3X5C6</accession>
<dbReference type="Ensembl" id="ENSCWAT00000028019.1">
    <property type="protein sequence ID" value="ENSCWAP00000025850.1"/>
    <property type="gene ID" value="ENSCWAG00000019612.1"/>
</dbReference>
<feature type="domain" description="KRAB" evidence="1">
    <location>
        <begin position="8"/>
        <end position="72"/>
    </location>
</feature>
<protein>
    <recommendedName>
        <fullName evidence="1">KRAB domain-containing protein</fullName>
    </recommendedName>
</protein>
<evidence type="ECO:0000313" key="2">
    <source>
        <dbReference type="Ensembl" id="ENSCWAP00000025850.1"/>
    </source>
</evidence>
<evidence type="ECO:0000259" key="1">
    <source>
        <dbReference type="PROSITE" id="PS50805"/>
    </source>
</evidence>
<proteinExistence type="predicted"/>
<dbReference type="PANTHER" id="PTHR23232:SF157">
    <property type="entry name" value="ZINC FINGER PROTEIN 525"/>
    <property type="match status" value="1"/>
</dbReference>
<reference evidence="2" key="2">
    <citation type="submission" date="2025-09" db="UniProtKB">
        <authorList>
            <consortium name="Ensembl"/>
        </authorList>
    </citation>
    <scope>IDENTIFICATION</scope>
</reference>
<sequence length="101" mass="11520">MAASQGLPTLADIAIDFSPEEWECLDFGQRKLYRDVISEIYGHLVSLDLVTLLEQKKDDWDETGMESAATQPDAFPDRLLQNIEKNSLCYHSMEKSQRSPQ</sequence>
<keyword evidence="3" id="KW-1185">Reference proteome</keyword>
<evidence type="ECO:0000313" key="3">
    <source>
        <dbReference type="Proteomes" id="UP000694540"/>
    </source>
</evidence>
<dbReference type="CDD" id="cd07765">
    <property type="entry name" value="KRAB_A-box"/>
    <property type="match status" value="1"/>
</dbReference>
<dbReference type="AlphaFoldDB" id="A0A8C3X5C6"/>
<dbReference type="SMART" id="SM00349">
    <property type="entry name" value="KRAB"/>
    <property type="match status" value="1"/>
</dbReference>
<dbReference type="InterPro" id="IPR001909">
    <property type="entry name" value="KRAB"/>
</dbReference>
<dbReference type="Proteomes" id="UP000694540">
    <property type="component" value="Unplaced"/>
</dbReference>
<reference evidence="2" key="1">
    <citation type="submission" date="2025-08" db="UniProtKB">
        <authorList>
            <consortium name="Ensembl"/>
        </authorList>
    </citation>
    <scope>IDENTIFICATION</scope>
</reference>
<dbReference type="InterPro" id="IPR036051">
    <property type="entry name" value="KRAB_dom_sf"/>
</dbReference>
<organism evidence="2 3">
    <name type="scientific">Catagonus wagneri</name>
    <name type="common">Chacoan peccary</name>
    <dbReference type="NCBI Taxonomy" id="51154"/>
    <lineage>
        <taxon>Eukaryota</taxon>
        <taxon>Metazoa</taxon>
        <taxon>Chordata</taxon>
        <taxon>Craniata</taxon>
        <taxon>Vertebrata</taxon>
        <taxon>Euteleostomi</taxon>
        <taxon>Mammalia</taxon>
        <taxon>Eutheria</taxon>
        <taxon>Laurasiatheria</taxon>
        <taxon>Artiodactyla</taxon>
        <taxon>Suina</taxon>
        <taxon>Tayassuidae</taxon>
        <taxon>Catagonus</taxon>
    </lineage>
</organism>
<dbReference type="InterPro" id="IPR050169">
    <property type="entry name" value="Krueppel_C2H2_ZnF"/>
</dbReference>
<dbReference type="GO" id="GO:0006355">
    <property type="term" value="P:regulation of DNA-templated transcription"/>
    <property type="evidence" value="ECO:0007669"/>
    <property type="project" value="InterPro"/>
</dbReference>
<dbReference type="PANTHER" id="PTHR23232">
    <property type="entry name" value="KRAB DOMAIN C2H2 ZINC FINGER"/>
    <property type="match status" value="1"/>
</dbReference>
<dbReference type="Pfam" id="PF01352">
    <property type="entry name" value="KRAB"/>
    <property type="match status" value="1"/>
</dbReference>
<dbReference type="GeneTree" id="ENSGT01130000281374"/>
<name>A0A8C3X5C6_9CETA</name>